<evidence type="ECO:0000313" key="3">
    <source>
        <dbReference type="EMBL" id="JAT77925.1"/>
    </source>
</evidence>
<accession>A0A1D2AG82</accession>
<dbReference type="Pfam" id="PF00400">
    <property type="entry name" value="WD40"/>
    <property type="match status" value="2"/>
</dbReference>
<dbReference type="EMBL" id="GDKF01000697">
    <property type="protein sequence ID" value="JAT77925.1"/>
    <property type="molecule type" value="Transcribed_RNA"/>
</dbReference>
<organism evidence="3">
    <name type="scientific">Auxenochlorella protothecoides</name>
    <name type="common">Green microalga</name>
    <name type="synonym">Chlorella protothecoides</name>
    <dbReference type="NCBI Taxonomy" id="3075"/>
    <lineage>
        <taxon>Eukaryota</taxon>
        <taxon>Viridiplantae</taxon>
        <taxon>Chlorophyta</taxon>
        <taxon>core chlorophytes</taxon>
        <taxon>Trebouxiophyceae</taxon>
        <taxon>Chlorellales</taxon>
        <taxon>Chlorellaceae</taxon>
        <taxon>Auxenochlorella</taxon>
    </lineage>
</organism>
<protein>
    <recommendedName>
        <fullName evidence="4">WD repeat-containing protein 13</fullName>
    </recommendedName>
</protein>
<dbReference type="SMART" id="SM00320">
    <property type="entry name" value="WD40"/>
    <property type="match status" value="3"/>
</dbReference>
<proteinExistence type="predicted"/>
<keyword evidence="1" id="KW-0853">WD repeat</keyword>
<dbReference type="InterPro" id="IPR036322">
    <property type="entry name" value="WD40_repeat_dom_sf"/>
</dbReference>
<dbReference type="PROSITE" id="PS50294">
    <property type="entry name" value="WD_REPEATS_REGION"/>
    <property type="match status" value="2"/>
</dbReference>
<dbReference type="PROSITE" id="PS50082">
    <property type="entry name" value="WD_REPEATS_2"/>
    <property type="match status" value="2"/>
</dbReference>
<sequence length="435" mass="44435">MPNVGLQAYLWNRLPEDARVKRLLWQQNAGTYKGYRAYIQHVKGAGFPEVGAEEVLRAHSTGEWTAQQEDPSSPRPAPSSPTTNPLPTPRIDFHHAFSAARSPVSQLRFGRLTRDLLAWGDDAGAVFVAALGASPRVLLALRGGHAAPVTDLDWSGDNGLLASCSADGSACLWEAGTGALLRRFPPGVAGDAPLLSLRLHPVNQNLVLVGTGAGEVLVLNASTGQCTARAPPAAPGAAAARLEVATDVVHVAASDGTLSALSTLLPGSTGALRLGLHAELARVARATARAGRAAAPVTLDLLPACAAAGGGAALALGTEDGQLSLHPLPERGHALGAAQRFRLPRGPYAPRAALGGGGFRAGRGTLCALGRADATVHVHVLEAGGATKQARGVGEPACMLRGHAAAVAAAAWAFDESCLASADVGGDVLVWHVQA</sequence>
<dbReference type="SUPFAM" id="SSF50978">
    <property type="entry name" value="WD40 repeat-like"/>
    <property type="match status" value="1"/>
</dbReference>
<reference evidence="3" key="1">
    <citation type="submission" date="2015-08" db="EMBL/GenBank/DDBJ databases">
        <authorList>
            <person name="Babu N.S."/>
            <person name="Beckwith C.J."/>
            <person name="Beseler K.G."/>
            <person name="Brison A."/>
            <person name="Carone J.V."/>
            <person name="Caskin T.P."/>
            <person name="Diamond M."/>
            <person name="Durham M.E."/>
            <person name="Foxe J.M."/>
            <person name="Go M."/>
            <person name="Henderson B.A."/>
            <person name="Jones I.B."/>
            <person name="McGettigan J.A."/>
            <person name="Micheletti S.J."/>
            <person name="Nasrallah M.E."/>
            <person name="Ortiz D."/>
            <person name="Piller C.R."/>
            <person name="Privatt S.R."/>
            <person name="Schneider S.L."/>
            <person name="Sharp S."/>
            <person name="Smith T.C."/>
            <person name="Stanton J.D."/>
            <person name="Ullery H.E."/>
            <person name="Wilson R.J."/>
            <person name="Serrano M.G."/>
            <person name="Buck G."/>
            <person name="Lee V."/>
            <person name="Wang Y."/>
            <person name="Carvalho R."/>
            <person name="Voegtly L."/>
            <person name="Shi R."/>
            <person name="Duckworth R."/>
            <person name="Johnson A."/>
            <person name="Loviza R."/>
            <person name="Walstead R."/>
            <person name="Shah Z."/>
            <person name="Kiflezghi M."/>
            <person name="Wade K."/>
            <person name="Ball S.L."/>
            <person name="Bradley K.W."/>
            <person name="Asai D.J."/>
            <person name="Bowman C.A."/>
            <person name="Russell D.A."/>
            <person name="Pope W.H."/>
            <person name="Jacobs-Sera D."/>
            <person name="Hendrix R.W."/>
            <person name="Hatfull G.F."/>
        </authorList>
    </citation>
    <scope>NUCLEOTIDE SEQUENCE</scope>
</reference>
<feature type="repeat" description="WD" evidence="1">
    <location>
        <begin position="142"/>
        <end position="183"/>
    </location>
</feature>
<dbReference type="PANTHER" id="PTHR19879:SF9">
    <property type="entry name" value="TRANSCRIPTION INITIATION FACTOR TFIID SUBUNIT 5"/>
    <property type="match status" value="1"/>
</dbReference>
<evidence type="ECO:0000256" key="2">
    <source>
        <dbReference type="SAM" id="MobiDB-lite"/>
    </source>
</evidence>
<dbReference type="AlphaFoldDB" id="A0A1D2AG82"/>
<dbReference type="InterPro" id="IPR001680">
    <property type="entry name" value="WD40_rpt"/>
</dbReference>
<name>A0A1D2AG82_AUXPR</name>
<gene>
    <name evidence="3" type="ORF">g.11044</name>
</gene>
<dbReference type="InterPro" id="IPR015943">
    <property type="entry name" value="WD40/YVTN_repeat-like_dom_sf"/>
</dbReference>
<feature type="region of interest" description="Disordered" evidence="2">
    <location>
        <begin position="61"/>
        <end position="91"/>
    </location>
</feature>
<evidence type="ECO:0008006" key="4">
    <source>
        <dbReference type="Google" id="ProtNLM"/>
    </source>
</evidence>
<dbReference type="PANTHER" id="PTHR19879">
    <property type="entry name" value="TRANSCRIPTION INITIATION FACTOR TFIID"/>
    <property type="match status" value="1"/>
</dbReference>
<dbReference type="Gene3D" id="2.130.10.10">
    <property type="entry name" value="YVTN repeat-like/Quinoprotein amine dehydrogenase"/>
    <property type="match status" value="2"/>
</dbReference>
<feature type="compositionally biased region" description="Pro residues" evidence="2">
    <location>
        <begin position="73"/>
        <end position="88"/>
    </location>
</feature>
<feature type="repeat" description="WD" evidence="1">
    <location>
        <begin position="400"/>
        <end position="435"/>
    </location>
</feature>
<evidence type="ECO:0000256" key="1">
    <source>
        <dbReference type="PROSITE-ProRule" id="PRU00221"/>
    </source>
</evidence>